<keyword evidence="9" id="KW-1185">Reference proteome</keyword>
<dbReference type="OrthoDB" id="9983560at2759"/>
<dbReference type="InterPro" id="IPR012951">
    <property type="entry name" value="BBE"/>
</dbReference>
<dbReference type="PANTHER" id="PTHR42973">
    <property type="entry name" value="BINDING OXIDOREDUCTASE, PUTATIVE (AFU_ORTHOLOGUE AFUA_1G17690)-RELATED"/>
    <property type="match status" value="1"/>
</dbReference>
<evidence type="ECO:0000256" key="6">
    <source>
        <dbReference type="SAM" id="SignalP"/>
    </source>
</evidence>
<dbReference type="InterPro" id="IPR016166">
    <property type="entry name" value="FAD-bd_PCMH"/>
</dbReference>
<dbReference type="InterPro" id="IPR006093">
    <property type="entry name" value="Oxy_OxRdtase_FAD_BS"/>
</dbReference>
<dbReference type="PROSITE" id="PS00862">
    <property type="entry name" value="OX2_COVAL_FAD"/>
    <property type="match status" value="1"/>
</dbReference>
<evidence type="ECO:0000256" key="3">
    <source>
        <dbReference type="ARBA" id="ARBA00022630"/>
    </source>
</evidence>
<keyword evidence="4" id="KW-0274">FAD</keyword>
<keyword evidence="3" id="KW-0285">Flavoprotein</keyword>
<reference evidence="8" key="1">
    <citation type="submission" date="2021-07" db="EMBL/GenBank/DDBJ databases">
        <authorList>
            <person name="Durling M."/>
        </authorList>
    </citation>
    <scope>NUCLEOTIDE SEQUENCE</scope>
</reference>
<dbReference type="Pfam" id="PF01565">
    <property type="entry name" value="FAD_binding_4"/>
    <property type="match status" value="1"/>
</dbReference>
<evidence type="ECO:0000256" key="5">
    <source>
        <dbReference type="ARBA" id="ARBA00023002"/>
    </source>
</evidence>
<keyword evidence="5" id="KW-0560">Oxidoreductase</keyword>
<organism evidence="8 9">
    <name type="scientific">Hymenoscyphus fraxineus</name>
    <dbReference type="NCBI Taxonomy" id="746836"/>
    <lineage>
        <taxon>Eukaryota</taxon>
        <taxon>Fungi</taxon>
        <taxon>Dikarya</taxon>
        <taxon>Ascomycota</taxon>
        <taxon>Pezizomycotina</taxon>
        <taxon>Leotiomycetes</taxon>
        <taxon>Helotiales</taxon>
        <taxon>Helotiaceae</taxon>
        <taxon>Hymenoscyphus</taxon>
    </lineage>
</organism>
<dbReference type="Gene3D" id="3.30.465.10">
    <property type="match status" value="2"/>
</dbReference>
<sequence>MSLRLAIICFFFLQFLGCCYSLPSPGPQCKTALSSEEWPSEVQWANLNRSISGHLIKTTPPGAVCHPGQASFNTTACISVQAGWKIASWHTNNPVSSLQNNWNNDTCLPDPTAPCSGDGYPIYVVNATSPEDVKEGIEFAGKHKIRLIVKGTGHDYLGRSSAPNSLSIWTHNLRGLVFHEGFQPKKCGISIDGHAITAGAGTQMLELDEQAHLRNLTIVSGGGGSVGVGGYLTGGGHAALSSTYGMAAEQVLEMEIVTPRGEIMTINECQNTDLFWAMRGGGGSTFGAITSVTIRAYPSTKFLASVVSISSTPGTQDIWTAAARLLSQFPNLNAQGISCYLFIDHNAVPPVALNITTNVDIIYGTFFTSAFSPQNTSSTLYAALEDMVSKSTSPFPQGQFQQVVQTPIVYDDFWGWYKFFNGPLNAGNDFLVGSRLFDEKALTGNVTKLAETLETVVEGSGNFRIFLVGRGGKSLRKVVPRGGDTPATGMWKNALAHGLYTMKFPPHDPVAKARVKDDVHNIYNKALRDLIPDMGAYINEANPYEPDYQTTYWGDNYARLARIKKEVDPDDVLWCSPCVGNEGWAEYGKGGLCRV</sequence>
<name>A0A9N9PMF3_9HELO</name>
<dbReference type="GO" id="GO:0016491">
    <property type="term" value="F:oxidoreductase activity"/>
    <property type="evidence" value="ECO:0007669"/>
    <property type="project" value="UniProtKB-KW"/>
</dbReference>
<evidence type="ECO:0000256" key="1">
    <source>
        <dbReference type="ARBA" id="ARBA00001974"/>
    </source>
</evidence>
<keyword evidence="6" id="KW-0732">Signal</keyword>
<evidence type="ECO:0000259" key="7">
    <source>
        <dbReference type="PROSITE" id="PS51387"/>
    </source>
</evidence>
<evidence type="ECO:0000313" key="8">
    <source>
        <dbReference type="EMBL" id="CAG8959569.1"/>
    </source>
</evidence>
<dbReference type="SUPFAM" id="SSF56176">
    <property type="entry name" value="FAD-binding/transporter-associated domain-like"/>
    <property type="match status" value="1"/>
</dbReference>
<accession>A0A9N9PMF3</accession>
<dbReference type="PROSITE" id="PS51387">
    <property type="entry name" value="FAD_PCMH"/>
    <property type="match status" value="1"/>
</dbReference>
<dbReference type="InterPro" id="IPR036318">
    <property type="entry name" value="FAD-bd_PCMH-like_sf"/>
</dbReference>
<dbReference type="PANTHER" id="PTHR42973:SF39">
    <property type="entry name" value="FAD-BINDING PCMH-TYPE DOMAIN-CONTAINING PROTEIN"/>
    <property type="match status" value="1"/>
</dbReference>
<dbReference type="GO" id="GO:0071949">
    <property type="term" value="F:FAD binding"/>
    <property type="evidence" value="ECO:0007669"/>
    <property type="project" value="InterPro"/>
</dbReference>
<dbReference type="InterPro" id="IPR006094">
    <property type="entry name" value="Oxid_FAD_bind_N"/>
</dbReference>
<proteinExistence type="inferred from homology"/>
<dbReference type="InterPro" id="IPR050416">
    <property type="entry name" value="FAD-linked_Oxidoreductase"/>
</dbReference>
<comment type="caution">
    <text evidence="8">The sequence shown here is derived from an EMBL/GenBank/DDBJ whole genome shotgun (WGS) entry which is preliminary data.</text>
</comment>
<gene>
    <name evidence="8" type="ORF">HYFRA_00001470</name>
</gene>
<comment type="cofactor">
    <cofactor evidence="1">
        <name>FAD</name>
        <dbReference type="ChEBI" id="CHEBI:57692"/>
    </cofactor>
</comment>
<comment type="similarity">
    <text evidence="2">Belongs to the oxygen-dependent FAD-linked oxidoreductase family.</text>
</comment>
<dbReference type="Pfam" id="PF08031">
    <property type="entry name" value="BBE"/>
    <property type="match status" value="1"/>
</dbReference>
<feature type="signal peptide" evidence="6">
    <location>
        <begin position="1"/>
        <end position="21"/>
    </location>
</feature>
<dbReference type="InterPro" id="IPR016169">
    <property type="entry name" value="FAD-bd_PCMH_sub2"/>
</dbReference>
<feature type="chain" id="PRO_5040290222" description="FAD-binding PCMH-type domain-containing protein" evidence="6">
    <location>
        <begin position="22"/>
        <end position="595"/>
    </location>
</feature>
<protein>
    <recommendedName>
        <fullName evidence="7">FAD-binding PCMH-type domain-containing protein</fullName>
    </recommendedName>
</protein>
<evidence type="ECO:0000256" key="4">
    <source>
        <dbReference type="ARBA" id="ARBA00022827"/>
    </source>
</evidence>
<dbReference type="EMBL" id="CAJVRL010000092">
    <property type="protein sequence ID" value="CAG8959569.1"/>
    <property type="molecule type" value="Genomic_DNA"/>
</dbReference>
<evidence type="ECO:0000313" key="9">
    <source>
        <dbReference type="Proteomes" id="UP000696280"/>
    </source>
</evidence>
<feature type="domain" description="FAD-binding PCMH-type" evidence="7">
    <location>
        <begin position="117"/>
        <end position="299"/>
    </location>
</feature>
<dbReference type="AlphaFoldDB" id="A0A9N9PMF3"/>
<evidence type="ECO:0000256" key="2">
    <source>
        <dbReference type="ARBA" id="ARBA00005466"/>
    </source>
</evidence>
<dbReference type="Proteomes" id="UP000696280">
    <property type="component" value="Unassembled WGS sequence"/>
</dbReference>